<sequence length="172" mass="19188">MTDSGFHGALLWPLPGELEGGLTSRYFIDTEFTDFRVCQLISLAIVGENGDEFYGERTDFDPASCSDFVRAVVLPQLGQFEGRAMRFEQLRAALSAWLVSVPGDAAPVLCYDYETDLNLFRFLLGGPLPRGWRIENIAGRRDRERRAAYFARHGGEHHALHDARANAYACAG</sequence>
<proteinExistence type="predicted"/>
<accession>A0A7Z2G7C5</accession>
<dbReference type="Proteomes" id="UP000434209">
    <property type="component" value="Chromosome 2"/>
</dbReference>
<dbReference type="KEGG" id="pacp:FAZ97_15690"/>
<dbReference type="InterPro" id="IPR012337">
    <property type="entry name" value="RNaseH-like_sf"/>
</dbReference>
<dbReference type="AlphaFoldDB" id="A0A7Z2G7C5"/>
<keyword evidence="2" id="KW-1185">Reference proteome</keyword>
<evidence type="ECO:0000313" key="1">
    <source>
        <dbReference type="EMBL" id="QGZ56429.1"/>
    </source>
</evidence>
<dbReference type="RefSeq" id="WP_158759391.1">
    <property type="nucleotide sequence ID" value="NZ_CP046910.1"/>
</dbReference>
<dbReference type="Gene3D" id="3.30.420.10">
    <property type="entry name" value="Ribonuclease H-like superfamily/Ribonuclease H"/>
    <property type="match status" value="1"/>
</dbReference>
<dbReference type="SUPFAM" id="SSF53098">
    <property type="entry name" value="Ribonuclease H-like"/>
    <property type="match status" value="1"/>
</dbReference>
<dbReference type="EMBL" id="CP046910">
    <property type="protein sequence ID" value="QGZ56429.1"/>
    <property type="molecule type" value="Genomic_DNA"/>
</dbReference>
<dbReference type="OrthoDB" id="6482216at2"/>
<reference evidence="1 2" key="1">
    <citation type="submission" date="2019-12" db="EMBL/GenBank/DDBJ databases">
        <title>Paraburkholderia acidiphila 7Q-K02 sp. nov and Paraburkholderia acidisoli DHF22 sp. nov., two strains isolated from forest soil.</title>
        <authorList>
            <person name="Gao Z."/>
            <person name="Qiu L."/>
        </authorList>
    </citation>
    <scope>NUCLEOTIDE SEQUENCE [LARGE SCALE GENOMIC DNA]</scope>
    <source>
        <strain evidence="1 2">7Q-K02</strain>
    </source>
</reference>
<organism evidence="1 2">
    <name type="scientific">Paraburkholderia acidiphila</name>
    <dbReference type="NCBI Taxonomy" id="2571747"/>
    <lineage>
        <taxon>Bacteria</taxon>
        <taxon>Pseudomonadati</taxon>
        <taxon>Pseudomonadota</taxon>
        <taxon>Betaproteobacteria</taxon>
        <taxon>Burkholderiales</taxon>
        <taxon>Burkholderiaceae</taxon>
        <taxon>Paraburkholderia</taxon>
    </lineage>
</organism>
<evidence type="ECO:0000313" key="2">
    <source>
        <dbReference type="Proteomes" id="UP000434209"/>
    </source>
</evidence>
<dbReference type="GO" id="GO:0003676">
    <property type="term" value="F:nucleic acid binding"/>
    <property type="evidence" value="ECO:0007669"/>
    <property type="project" value="InterPro"/>
</dbReference>
<gene>
    <name evidence="1" type="ORF">FAZ97_15690</name>
</gene>
<dbReference type="InterPro" id="IPR036397">
    <property type="entry name" value="RNaseH_sf"/>
</dbReference>
<protein>
    <submittedName>
        <fullName evidence="1">Uncharacterized protein</fullName>
    </submittedName>
</protein>
<name>A0A7Z2G7C5_9BURK</name>